<name>A0A1G6EA44_9HYPH</name>
<dbReference type="InterPro" id="IPR001851">
    <property type="entry name" value="ABC_transp_permease"/>
</dbReference>
<comment type="subcellular location">
    <subcellularLocation>
        <location evidence="1">Cell membrane</location>
        <topology evidence="1">Multi-pass membrane protein</topology>
    </subcellularLocation>
</comment>
<organism evidence="7 8">
    <name type="scientific">Bauldia litoralis</name>
    <dbReference type="NCBI Taxonomy" id="665467"/>
    <lineage>
        <taxon>Bacteria</taxon>
        <taxon>Pseudomonadati</taxon>
        <taxon>Pseudomonadota</taxon>
        <taxon>Alphaproteobacteria</taxon>
        <taxon>Hyphomicrobiales</taxon>
        <taxon>Kaistiaceae</taxon>
        <taxon>Bauldia</taxon>
    </lineage>
</organism>
<dbReference type="Proteomes" id="UP000199071">
    <property type="component" value="Unassembled WGS sequence"/>
</dbReference>
<evidence type="ECO:0000313" key="7">
    <source>
        <dbReference type="EMBL" id="SDB54327.1"/>
    </source>
</evidence>
<evidence type="ECO:0000256" key="2">
    <source>
        <dbReference type="ARBA" id="ARBA00022475"/>
    </source>
</evidence>
<dbReference type="AlphaFoldDB" id="A0A1G6EA44"/>
<gene>
    <name evidence="7" type="ORF">SAMN02982931_04273</name>
</gene>
<proteinExistence type="predicted"/>
<evidence type="ECO:0000313" key="8">
    <source>
        <dbReference type="Proteomes" id="UP000199071"/>
    </source>
</evidence>
<evidence type="ECO:0000256" key="4">
    <source>
        <dbReference type="ARBA" id="ARBA00022989"/>
    </source>
</evidence>
<keyword evidence="5 6" id="KW-0472">Membrane</keyword>
<feature type="transmembrane region" description="Helical" evidence="6">
    <location>
        <begin position="248"/>
        <end position="271"/>
    </location>
</feature>
<dbReference type="EMBL" id="FMXQ01000011">
    <property type="protein sequence ID" value="SDB54327.1"/>
    <property type="molecule type" value="Genomic_DNA"/>
</dbReference>
<feature type="transmembrane region" description="Helical" evidence="6">
    <location>
        <begin position="15"/>
        <end position="33"/>
    </location>
</feature>
<evidence type="ECO:0000256" key="3">
    <source>
        <dbReference type="ARBA" id="ARBA00022692"/>
    </source>
</evidence>
<feature type="transmembrane region" description="Helical" evidence="6">
    <location>
        <begin position="40"/>
        <end position="58"/>
    </location>
</feature>
<dbReference type="InterPro" id="IPR043428">
    <property type="entry name" value="LivM-like"/>
</dbReference>
<dbReference type="Pfam" id="PF02653">
    <property type="entry name" value="BPD_transp_2"/>
    <property type="match status" value="1"/>
</dbReference>
<accession>A0A1G6EA44</accession>
<dbReference type="CDD" id="cd06581">
    <property type="entry name" value="TM_PBP1_LivM_like"/>
    <property type="match status" value="1"/>
</dbReference>
<keyword evidence="4 6" id="KW-1133">Transmembrane helix</keyword>
<feature type="transmembrane region" description="Helical" evidence="6">
    <location>
        <begin position="119"/>
        <end position="139"/>
    </location>
</feature>
<dbReference type="PANTHER" id="PTHR30482">
    <property type="entry name" value="HIGH-AFFINITY BRANCHED-CHAIN AMINO ACID TRANSPORT SYSTEM PERMEASE"/>
    <property type="match status" value="1"/>
</dbReference>
<evidence type="ECO:0000256" key="1">
    <source>
        <dbReference type="ARBA" id="ARBA00004651"/>
    </source>
</evidence>
<evidence type="ECO:0000256" key="5">
    <source>
        <dbReference type="ARBA" id="ARBA00023136"/>
    </source>
</evidence>
<dbReference type="GO" id="GO:0005886">
    <property type="term" value="C:plasma membrane"/>
    <property type="evidence" value="ECO:0007669"/>
    <property type="project" value="UniProtKB-SubCell"/>
</dbReference>
<feature type="transmembrane region" description="Helical" evidence="6">
    <location>
        <begin position="91"/>
        <end position="113"/>
    </location>
</feature>
<sequence>MLADIIENAKTLPRAWWIGILAAVGFTLVYAQTGSPYYQSFLMSLAMYVVLCSSWNIISGFAGYISFGHVAFWGLGAYLTAILINNAAMPWPVALIGAGVITAAFAALISHPLLRLSGVYFAIAMLAMAEAVKVVVSYARPITGGGGGIYLRPLIGVDDAFLMMSLLAIVLVAMIALMMKTRFIQSLLAIRNNETASDSLGIPTARTKMFALVTSAFFPAIAGGIYILNTAFIDPKTAFDISITINTILMTVFGGIGTVLGPVLGPIAFMILSEGLWTNFPFVHKALLGVIIILLVLFLPTGIVPAIRKVFTGRKVARGTP</sequence>
<feature type="transmembrane region" description="Helical" evidence="6">
    <location>
        <begin position="209"/>
        <end position="228"/>
    </location>
</feature>
<protein>
    <submittedName>
        <fullName evidence="7">Branched-chain amino acid transport system permease protein</fullName>
    </submittedName>
</protein>
<dbReference type="GO" id="GO:0015658">
    <property type="term" value="F:branched-chain amino acid transmembrane transporter activity"/>
    <property type="evidence" value="ECO:0007669"/>
    <property type="project" value="InterPro"/>
</dbReference>
<reference evidence="7 8" key="1">
    <citation type="submission" date="2016-10" db="EMBL/GenBank/DDBJ databases">
        <authorList>
            <person name="de Groot N.N."/>
        </authorList>
    </citation>
    <scope>NUCLEOTIDE SEQUENCE [LARGE SCALE GENOMIC DNA]</scope>
    <source>
        <strain evidence="7 8">ATCC 35022</strain>
    </source>
</reference>
<dbReference type="RefSeq" id="WP_090879941.1">
    <property type="nucleotide sequence ID" value="NZ_FMXQ01000011.1"/>
</dbReference>
<dbReference type="OrthoDB" id="9804361at2"/>
<evidence type="ECO:0000256" key="6">
    <source>
        <dbReference type="SAM" id="Phobius"/>
    </source>
</evidence>
<dbReference type="PANTHER" id="PTHR30482:SF10">
    <property type="entry name" value="HIGH-AFFINITY BRANCHED-CHAIN AMINO ACID TRANSPORT PROTEIN BRAE"/>
    <property type="match status" value="1"/>
</dbReference>
<feature type="transmembrane region" description="Helical" evidence="6">
    <location>
        <begin position="64"/>
        <end position="84"/>
    </location>
</feature>
<keyword evidence="2" id="KW-1003">Cell membrane</keyword>
<dbReference type="STRING" id="665467.SAMN02982931_04273"/>
<feature type="transmembrane region" description="Helical" evidence="6">
    <location>
        <begin position="160"/>
        <end position="179"/>
    </location>
</feature>
<keyword evidence="3 6" id="KW-0812">Transmembrane</keyword>
<feature type="transmembrane region" description="Helical" evidence="6">
    <location>
        <begin position="286"/>
        <end position="307"/>
    </location>
</feature>
<keyword evidence="8" id="KW-1185">Reference proteome</keyword>